<accession>A0AAD2FWE5</accession>
<dbReference type="PANTHER" id="PTHR24121:SF21">
    <property type="entry name" value="ANKYRIN REPEAT FAMILY PROTEIN"/>
    <property type="match status" value="1"/>
</dbReference>
<dbReference type="PANTHER" id="PTHR24121">
    <property type="entry name" value="NO MECHANORECEPTOR POTENTIAL C, ISOFORM D-RELATED"/>
    <property type="match status" value="1"/>
</dbReference>
<keyword evidence="1" id="KW-0040">ANK repeat</keyword>
<dbReference type="EMBL" id="CAKOGP040001847">
    <property type="protein sequence ID" value="CAJ1953876.1"/>
    <property type="molecule type" value="Genomic_DNA"/>
</dbReference>
<sequence>MPTRSPLTLLLDAVLLGDADRVEVALSRIRPLVNLESLCGNPLQSISALEEIVQALMMHHPQLAKVSTSRDNSLPLHYAVRMNSIKIVSRLLQRYREGIFMQNAQGKTPLHFAARVGKLDMVRQILQIAPETAAIRSENGKLPLHFACREGHLEIAKELLQVHPQGASWQTDKCKVALHFAARWGHIEIAKELLRVYPQGVSILDYEGSLPLHDATRQGQTRMAKYLAPLYLKGLELENVRGETPLFTAVRSGNYELSSFLLRAWPEGGKHVLQSACFDDRVGTWEPGLLNMCLFGASMEKGGGANTTVDIKCHGIANSTTTSSTSSSTSSISSGSGSSRTFTSSRVLAPMPHDKVTNKRSAPISSNHGIAAKRRYLEKNENNYRGSDDHQQLSSTSSTNNEQQQQQQPPQISAFLPLHAALECGASPAVLNYILQKGTNQLMERNRMGMLPLHLAAAYFKEESLPIILNVLWKHYEQASSVRDNLGRLPLHLALQARADCRLVECLLHSATASTSGSSTGNAKEDHDAPDTTTMSTTNNDNNNNNNNSSSTNSAMVDEYPLFMATEYGCDLSTIFLLLREDPTVLKNASPI</sequence>
<dbReference type="Pfam" id="PF12796">
    <property type="entry name" value="Ank_2"/>
    <property type="match status" value="2"/>
</dbReference>
<reference evidence="3" key="1">
    <citation type="submission" date="2023-08" db="EMBL/GenBank/DDBJ databases">
        <authorList>
            <person name="Audoor S."/>
            <person name="Bilcke G."/>
        </authorList>
    </citation>
    <scope>NUCLEOTIDE SEQUENCE</scope>
</reference>
<dbReference type="AlphaFoldDB" id="A0AAD2FWE5"/>
<dbReference type="InterPro" id="IPR002110">
    <property type="entry name" value="Ankyrin_rpt"/>
</dbReference>
<feature type="repeat" description="ANK" evidence="1">
    <location>
        <begin position="139"/>
        <end position="161"/>
    </location>
</feature>
<organism evidence="3 4">
    <name type="scientific">Cylindrotheca closterium</name>
    <dbReference type="NCBI Taxonomy" id="2856"/>
    <lineage>
        <taxon>Eukaryota</taxon>
        <taxon>Sar</taxon>
        <taxon>Stramenopiles</taxon>
        <taxon>Ochrophyta</taxon>
        <taxon>Bacillariophyta</taxon>
        <taxon>Bacillariophyceae</taxon>
        <taxon>Bacillariophycidae</taxon>
        <taxon>Bacillariales</taxon>
        <taxon>Bacillariaceae</taxon>
        <taxon>Cylindrotheca</taxon>
    </lineage>
</organism>
<dbReference type="InterPro" id="IPR036770">
    <property type="entry name" value="Ankyrin_rpt-contain_sf"/>
</dbReference>
<dbReference type="PROSITE" id="PS50297">
    <property type="entry name" value="ANK_REP_REGION"/>
    <property type="match status" value="2"/>
</dbReference>
<evidence type="ECO:0000313" key="4">
    <source>
        <dbReference type="Proteomes" id="UP001295423"/>
    </source>
</evidence>
<feature type="compositionally biased region" description="Low complexity" evidence="2">
    <location>
        <begin position="532"/>
        <end position="553"/>
    </location>
</feature>
<feature type="compositionally biased region" description="Polar residues" evidence="2">
    <location>
        <begin position="359"/>
        <end position="368"/>
    </location>
</feature>
<evidence type="ECO:0000313" key="3">
    <source>
        <dbReference type="EMBL" id="CAJ1953876.1"/>
    </source>
</evidence>
<evidence type="ECO:0000256" key="2">
    <source>
        <dbReference type="SAM" id="MobiDB-lite"/>
    </source>
</evidence>
<dbReference type="PROSITE" id="PS50088">
    <property type="entry name" value="ANK_REPEAT"/>
    <property type="match status" value="2"/>
</dbReference>
<dbReference type="Gene3D" id="1.25.40.20">
    <property type="entry name" value="Ankyrin repeat-containing domain"/>
    <property type="match status" value="2"/>
</dbReference>
<name>A0AAD2FWE5_9STRA</name>
<feature type="repeat" description="ANK" evidence="1">
    <location>
        <begin position="105"/>
        <end position="137"/>
    </location>
</feature>
<evidence type="ECO:0000256" key="1">
    <source>
        <dbReference type="PROSITE-ProRule" id="PRU00023"/>
    </source>
</evidence>
<feature type="compositionally biased region" description="Low complexity" evidence="2">
    <location>
        <begin position="319"/>
        <end position="345"/>
    </location>
</feature>
<proteinExistence type="predicted"/>
<feature type="compositionally biased region" description="Low complexity" evidence="2">
    <location>
        <begin position="392"/>
        <end position="410"/>
    </location>
</feature>
<dbReference type="SUPFAM" id="SSF48403">
    <property type="entry name" value="Ankyrin repeat"/>
    <property type="match status" value="2"/>
</dbReference>
<feature type="region of interest" description="Disordered" evidence="2">
    <location>
        <begin position="317"/>
        <end position="410"/>
    </location>
</feature>
<dbReference type="Proteomes" id="UP001295423">
    <property type="component" value="Unassembled WGS sequence"/>
</dbReference>
<keyword evidence="4" id="KW-1185">Reference proteome</keyword>
<protein>
    <submittedName>
        <fullName evidence="3">Uncharacterized protein</fullName>
    </submittedName>
</protein>
<dbReference type="SMART" id="SM00248">
    <property type="entry name" value="ANK"/>
    <property type="match status" value="10"/>
</dbReference>
<feature type="region of interest" description="Disordered" evidence="2">
    <location>
        <begin position="513"/>
        <end position="553"/>
    </location>
</feature>
<comment type="caution">
    <text evidence="3">The sequence shown here is derived from an EMBL/GenBank/DDBJ whole genome shotgun (WGS) entry which is preliminary data.</text>
</comment>
<feature type="compositionally biased region" description="Basic and acidic residues" evidence="2">
    <location>
        <begin position="375"/>
        <end position="391"/>
    </location>
</feature>
<gene>
    <name evidence="3" type="ORF">CYCCA115_LOCUS14473</name>
</gene>